<name>A0AAU1ZYY8_9ACTN</name>
<dbReference type="CDD" id="cd02440">
    <property type="entry name" value="AdoMet_MTases"/>
    <property type="match status" value="1"/>
</dbReference>
<accession>A0AAU1ZYY8</accession>
<gene>
    <name evidence="1" type="ORF">OHA22_15935</name>
</gene>
<dbReference type="GO" id="GO:0008168">
    <property type="term" value="F:methyltransferase activity"/>
    <property type="evidence" value="ECO:0007669"/>
    <property type="project" value="UniProtKB-KW"/>
</dbReference>
<keyword evidence="1" id="KW-0489">Methyltransferase</keyword>
<dbReference type="AlphaFoldDB" id="A0AAU1ZYY8"/>
<organism evidence="1">
    <name type="scientific">Streptomyces sp. NBC_00093</name>
    <dbReference type="NCBI Taxonomy" id="2975649"/>
    <lineage>
        <taxon>Bacteria</taxon>
        <taxon>Bacillati</taxon>
        <taxon>Actinomycetota</taxon>
        <taxon>Actinomycetes</taxon>
        <taxon>Kitasatosporales</taxon>
        <taxon>Streptomycetaceae</taxon>
        <taxon>Streptomyces</taxon>
    </lineage>
</organism>
<dbReference type="Gene3D" id="3.40.50.150">
    <property type="entry name" value="Vaccinia Virus protein VP39"/>
    <property type="match status" value="1"/>
</dbReference>
<dbReference type="EMBL" id="CP108222">
    <property type="protein sequence ID" value="WTT16911.1"/>
    <property type="molecule type" value="Genomic_DNA"/>
</dbReference>
<dbReference type="SUPFAM" id="SSF53335">
    <property type="entry name" value="S-adenosyl-L-methionine-dependent methyltransferases"/>
    <property type="match status" value="1"/>
</dbReference>
<reference evidence="1" key="1">
    <citation type="submission" date="2022-10" db="EMBL/GenBank/DDBJ databases">
        <title>The complete genomes of actinobacterial strains from the NBC collection.</title>
        <authorList>
            <person name="Joergensen T.S."/>
            <person name="Alvarez Arevalo M."/>
            <person name="Sterndorff E.B."/>
            <person name="Faurdal D."/>
            <person name="Vuksanovic O."/>
            <person name="Mourched A.-S."/>
            <person name="Charusanti P."/>
            <person name="Shaw S."/>
            <person name="Blin K."/>
            <person name="Weber T."/>
        </authorList>
    </citation>
    <scope>NUCLEOTIDE SEQUENCE</scope>
    <source>
        <strain evidence="1">NBC_00093</strain>
    </source>
</reference>
<dbReference type="GO" id="GO:0032259">
    <property type="term" value="P:methylation"/>
    <property type="evidence" value="ECO:0007669"/>
    <property type="project" value="UniProtKB-KW"/>
</dbReference>
<dbReference type="InterPro" id="IPR029063">
    <property type="entry name" value="SAM-dependent_MTases_sf"/>
</dbReference>
<dbReference type="Pfam" id="PF13489">
    <property type="entry name" value="Methyltransf_23"/>
    <property type="match status" value="1"/>
</dbReference>
<evidence type="ECO:0000313" key="1">
    <source>
        <dbReference type="EMBL" id="WTT16911.1"/>
    </source>
</evidence>
<proteinExistence type="predicted"/>
<keyword evidence="1" id="KW-0808">Transferase</keyword>
<sequence length="239" mass="25761">MNDGTSPMTATRPPPRLIDDDRLTAHSVVANNTMNRERVLTGVNSYARELGFDPVEFLDGCGPASSWLDLCSGEGLALRAAAQRLPGAVITGVDLVGSLRTPVLPDGLELVAADLGQWAPVRRYDLITCVHGLHYVGDRLALLERSASWLTDTGRLVAHFDPATLRRPDGTDASRPVLAALRAAGYDYSARHHRLTLRGGRSIELPFTYLGADPDAGPNYTGQPAVASYYRQVVSARCP</sequence>
<protein>
    <submittedName>
        <fullName evidence="1">Class I SAM-dependent methyltransferase</fullName>
    </submittedName>
</protein>